<evidence type="ECO:0000256" key="1">
    <source>
        <dbReference type="SAM" id="Phobius"/>
    </source>
</evidence>
<sequence>MLFKFLAHLIIWFRPFLVPICFVMAWSLVLMLVWRVFTATRDAVNEAKHMHQIPCPDCQFFTGDYNLKCPVHPMSALSEDAIDCPDYFEKPWN</sequence>
<dbReference type="Proteomes" id="UP000217895">
    <property type="component" value="Chromosome"/>
</dbReference>
<gene>
    <name evidence="2" type="ORF">NIES2135_17290</name>
</gene>
<proteinExistence type="predicted"/>
<name>A0A1Z4JDW7_LEPBY</name>
<protein>
    <submittedName>
        <fullName evidence="2">Uncharacterized protein</fullName>
    </submittedName>
</protein>
<evidence type="ECO:0000313" key="2">
    <source>
        <dbReference type="EMBL" id="BAY54910.1"/>
    </source>
</evidence>
<keyword evidence="1" id="KW-0472">Membrane</keyword>
<keyword evidence="3" id="KW-1185">Reference proteome</keyword>
<feature type="transmembrane region" description="Helical" evidence="1">
    <location>
        <begin position="12"/>
        <end position="34"/>
    </location>
</feature>
<evidence type="ECO:0000313" key="3">
    <source>
        <dbReference type="Proteomes" id="UP000217895"/>
    </source>
</evidence>
<keyword evidence="1" id="KW-0812">Transmembrane</keyword>
<dbReference type="AlphaFoldDB" id="A0A1Z4JDW7"/>
<reference evidence="2 3" key="1">
    <citation type="submission" date="2017-06" db="EMBL/GenBank/DDBJ databases">
        <title>Genome sequencing of cyanobaciteial culture collection at National Institute for Environmental Studies (NIES).</title>
        <authorList>
            <person name="Hirose Y."/>
            <person name="Shimura Y."/>
            <person name="Fujisawa T."/>
            <person name="Nakamura Y."/>
            <person name="Kawachi M."/>
        </authorList>
    </citation>
    <scope>NUCLEOTIDE SEQUENCE [LARGE SCALE GENOMIC DNA]</scope>
    <source>
        <strain evidence="2 3">NIES-2135</strain>
    </source>
</reference>
<dbReference type="EMBL" id="AP018203">
    <property type="protein sequence ID" value="BAY54910.1"/>
    <property type="molecule type" value="Genomic_DNA"/>
</dbReference>
<accession>A0A1Z4JDW7</accession>
<keyword evidence="1" id="KW-1133">Transmembrane helix</keyword>
<organism evidence="2 3">
    <name type="scientific">Leptolyngbya boryana NIES-2135</name>
    <dbReference type="NCBI Taxonomy" id="1973484"/>
    <lineage>
        <taxon>Bacteria</taxon>
        <taxon>Bacillati</taxon>
        <taxon>Cyanobacteriota</taxon>
        <taxon>Cyanophyceae</taxon>
        <taxon>Leptolyngbyales</taxon>
        <taxon>Leptolyngbyaceae</taxon>
        <taxon>Leptolyngbya group</taxon>
        <taxon>Leptolyngbya</taxon>
    </lineage>
</organism>